<dbReference type="OrthoDB" id="7743333at2"/>
<protein>
    <submittedName>
        <fullName evidence="2">Uncharacterized protein</fullName>
    </submittedName>
</protein>
<dbReference type="AlphaFoldDB" id="A0A0L6CSU6"/>
<keyword evidence="3" id="KW-1185">Reference proteome</keyword>
<evidence type="ECO:0000313" key="3">
    <source>
        <dbReference type="Proteomes" id="UP000037046"/>
    </source>
</evidence>
<dbReference type="RefSeq" id="WP_050663465.1">
    <property type="nucleotide sequence ID" value="NZ_CP118494.1"/>
</dbReference>
<name>A0A0L6CSU6_9RHOB</name>
<organism evidence="2 3">
    <name type="scientific">Roseovarius tolerans</name>
    <dbReference type="NCBI Taxonomy" id="74031"/>
    <lineage>
        <taxon>Bacteria</taxon>
        <taxon>Pseudomonadati</taxon>
        <taxon>Pseudomonadota</taxon>
        <taxon>Alphaproteobacteria</taxon>
        <taxon>Rhodobacterales</taxon>
        <taxon>Roseobacteraceae</taxon>
        <taxon>Roseovarius</taxon>
    </lineage>
</organism>
<proteinExistence type="predicted"/>
<accession>A0A0L6CSU6</accession>
<comment type="caution">
    <text evidence="2">The sequence shown here is derived from an EMBL/GenBank/DDBJ whole genome shotgun (WGS) entry which is preliminary data.</text>
</comment>
<feature type="chain" id="PRO_5005563253" evidence="1">
    <location>
        <begin position="24"/>
        <end position="132"/>
    </location>
</feature>
<dbReference type="Proteomes" id="UP000037046">
    <property type="component" value="Unassembled WGS sequence"/>
</dbReference>
<reference evidence="3" key="1">
    <citation type="submission" date="2015-07" db="EMBL/GenBank/DDBJ databases">
        <title>Draft Genome Sequence of Roseovarius tolerans EL-164, a producer of N-Acylated Alanine Methyl Esters (NAMEs).</title>
        <authorList>
            <person name="Voget S."/>
            <person name="Bruns H."/>
            <person name="Wagner-Doebler I."/>
            <person name="Schulz S."/>
            <person name="Daniel R."/>
        </authorList>
    </citation>
    <scope>NUCLEOTIDE SEQUENCE [LARGE SCALE GENOMIC DNA]</scope>
    <source>
        <strain evidence="3">EL-164</strain>
    </source>
</reference>
<gene>
    <name evidence="2" type="ORF">ROTO_26000</name>
</gene>
<evidence type="ECO:0000313" key="2">
    <source>
        <dbReference type="EMBL" id="KNX40847.1"/>
    </source>
</evidence>
<sequence>MRIRLAFCALLALALFDGASAQAQSLAELRTTLQAALQRNLGRSMLGGALPHVDLRTGTLTRFYPTENHQVILKMGEIYVMCSTLVSEDGREALVDYYITQSDGRFGVIRTEIDNRAPLRALMEAGHATRLE</sequence>
<feature type="signal peptide" evidence="1">
    <location>
        <begin position="1"/>
        <end position="23"/>
    </location>
</feature>
<dbReference type="PATRIC" id="fig|74031.6.peg.2652"/>
<dbReference type="STRING" id="74031.SAMN04488077_105193"/>
<dbReference type="EMBL" id="LGVV01000038">
    <property type="protein sequence ID" value="KNX40847.1"/>
    <property type="molecule type" value="Genomic_DNA"/>
</dbReference>
<keyword evidence="1" id="KW-0732">Signal</keyword>
<evidence type="ECO:0000256" key="1">
    <source>
        <dbReference type="SAM" id="SignalP"/>
    </source>
</evidence>